<dbReference type="EMBL" id="CAXDID020000055">
    <property type="protein sequence ID" value="CAL6007140.1"/>
    <property type="molecule type" value="Genomic_DNA"/>
</dbReference>
<evidence type="ECO:0000313" key="2">
    <source>
        <dbReference type="EMBL" id="CAL6007140.1"/>
    </source>
</evidence>
<sequence>MNVLTEPRSRMSCAIPRFLLHKYLQCSSVPFLRTAFDHALMTFFYYVRTLPSSSSKSLTTSTWSSKTAYMSPVNPVYSSSRTLLKRESVILMKWGAISATVSTTPFLQASNHSSFCFSCLVRRMVCFGR</sequence>
<keyword evidence="3" id="KW-1185">Reference proteome</keyword>
<accession>A0AA86Q6Q9</accession>
<dbReference type="EMBL" id="CATOUU010000825">
    <property type="protein sequence ID" value="CAI9951666.1"/>
    <property type="molecule type" value="Genomic_DNA"/>
</dbReference>
<dbReference type="AlphaFoldDB" id="A0AA86Q6Q9"/>
<reference evidence="1" key="1">
    <citation type="submission" date="2023-06" db="EMBL/GenBank/DDBJ databases">
        <authorList>
            <person name="Kurt Z."/>
        </authorList>
    </citation>
    <scope>NUCLEOTIDE SEQUENCE</scope>
</reference>
<protein>
    <submittedName>
        <fullName evidence="2">Hypothetical_protein</fullName>
    </submittedName>
</protein>
<dbReference type="Proteomes" id="UP001642409">
    <property type="component" value="Unassembled WGS sequence"/>
</dbReference>
<organism evidence="1">
    <name type="scientific">Hexamita inflata</name>
    <dbReference type="NCBI Taxonomy" id="28002"/>
    <lineage>
        <taxon>Eukaryota</taxon>
        <taxon>Metamonada</taxon>
        <taxon>Diplomonadida</taxon>
        <taxon>Hexamitidae</taxon>
        <taxon>Hexamitinae</taxon>
        <taxon>Hexamita</taxon>
    </lineage>
</organism>
<proteinExistence type="predicted"/>
<comment type="caution">
    <text evidence="1">The sequence shown here is derived from an EMBL/GenBank/DDBJ whole genome shotgun (WGS) entry which is preliminary data.</text>
</comment>
<evidence type="ECO:0000313" key="3">
    <source>
        <dbReference type="Proteomes" id="UP001642409"/>
    </source>
</evidence>
<name>A0AA86Q6Q9_9EUKA</name>
<evidence type="ECO:0000313" key="1">
    <source>
        <dbReference type="EMBL" id="CAI9951666.1"/>
    </source>
</evidence>
<gene>
    <name evidence="2" type="ORF">HINF_LOCUS20493</name>
    <name evidence="1" type="ORF">HINF_LOCUS39311</name>
</gene>
<reference evidence="2 3" key="2">
    <citation type="submission" date="2024-07" db="EMBL/GenBank/DDBJ databases">
        <authorList>
            <person name="Akdeniz Z."/>
        </authorList>
    </citation>
    <scope>NUCLEOTIDE SEQUENCE [LARGE SCALE GENOMIC DNA]</scope>
</reference>